<evidence type="ECO:0000313" key="1">
    <source>
        <dbReference type="EMBL" id="AZE53478.1"/>
    </source>
</evidence>
<dbReference type="EMBL" id="CP027754">
    <property type="protein sequence ID" value="AZE53478.1"/>
    <property type="molecule type" value="Genomic_DNA"/>
</dbReference>
<gene>
    <name evidence="1" type="ORF">C4K03_1307</name>
</gene>
<protein>
    <submittedName>
        <fullName evidence="1">Uncharacterized protein</fullName>
    </submittedName>
</protein>
<accession>A0A3G7U469</accession>
<reference evidence="1 2" key="1">
    <citation type="submission" date="2018-03" db="EMBL/GenBank/DDBJ databases">
        <title>Diversity of phytobeneficial traits revealed by whole-genome analysis of worldwide-isolated phenazine-producing Pseudomonas spp.</title>
        <authorList>
            <person name="Biessy A."/>
            <person name="Novinscak A."/>
            <person name="Blom J."/>
            <person name="Leger G."/>
            <person name="Thomashow L.S."/>
            <person name="Cazorla F.M."/>
            <person name="Josic D."/>
            <person name="Filion M."/>
        </authorList>
    </citation>
    <scope>NUCLEOTIDE SEQUENCE [LARGE SCALE GENOMIC DNA]</scope>
    <source>
        <strain evidence="1 2">30B</strain>
    </source>
</reference>
<dbReference type="AlphaFoldDB" id="A0A3G7U469"/>
<sequence>MPDGEDWLLIPVHEGMCRYESLLDCTLDLSDIAKMNDSLMVRAENKERMRKALEDSNG</sequence>
<dbReference type="Pfam" id="PF21829">
    <property type="entry name" value="DUF6889"/>
    <property type="match status" value="1"/>
</dbReference>
<dbReference type="RefSeq" id="WP_164486325.1">
    <property type="nucleotide sequence ID" value="NZ_CP027754.1"/>
</dbReference>
<evidence type="ECO:0000313" key="2">
    <source>
        <dbReference type="Proteomes" id="UP000268696"/>
    </source>
</evidence>
<proteinExistence type="predicted"/>
<dbReference type="InterPro" id="IPR054182">
    <property type="entry name" value="DUF6889"/>
</dbReference>
<dbReference type="Proteomes" id="UP000268696">
    <property type="component" value="Chromosome"/>
</dbReference>
<organism evidence="1 2">
    <name type="scientific">Pseudomonas synxantha</name>
    <dbReference type="NCBI Taxonomy" id="47883"/>
    <lineage>
        <taxon>Bacteria</taxon>
        <taxon>Pseudomonadati</taxon>
        <taxon>Pseudomonadota</taxon>
        <taxon>Gammaproteobacteria</taxon>
        <taxon>Pseudomonadales</taxon>
        <taxon>Pseudomonadaceae</taxon>
        <taxon>Pseudomonas</taxon>
    </lineage>
</organism>
<name>A0A3G7U469_9PSED</name>